<dbReference type="PANTHER" id="PTHR36015">
    <property type="entry name" value="HOLLIDAY JUNCTION RESOLVASE MOC1, CHLOROPLASTIC-RELATED"/>
    <property type="match status" value="1"/>
</dbReference>
<dbReference type="InterPro" id="IPR045290">
    <property type="entry name" value="MOC1-like"/>
</dbReference>
<evidence type="ECO:0000313" key="3">
    <source>
        <dbReference type="Proteomes" id="UP001341840"/>
    </source>
</evidence>
<keyword evidence="1" id="KW-0472">Membrane</keyword>
<gene>
    <name evidence="2" type="ORF">PIB30_075529</name>
</gene>
<sequence>MSWWSGGFRYGLWIGILVASGFSVVLVLSFTWKSYNQNLKTLEIGPQRRRETFDDLFLTKLSLLLKGTVVAPPDKFGETLQD</sequence>
<dbReference type="Proteomes" id="UP001341840">
    <property type="component" value="Unassembled WGS sequence"/>
</dbReference>
<evidence type="ECO:0000313" key="2">
    <source>
        <dbReference type="EMBL" id="MED6113948.1"/>
    </source>
</evidence>
<reference evidence="2 3" key="1">
    <citation type="journal article" date="2023" name="Plants (Basel)">
        <title>Bridging the Gap: Combining Genomics and Transcriptomics Approaches to Understand Stylosanthes scabra, an Orphan Legume from the Brazilian Caatinga.</title>
        <authorList>
            <person name="Ferreira-Neto J.R.C."/>
            <person name="da Silva M.D."/>
            <person name="Binneck E."/>
            <person name="de Melo N.F."/>
            <person name="da Silva R.H."/>
            <person name="de Melo A.L.T.M."/>
            <person name="Pandolfi V."/>
            <person name="Bustamante F.O."/>
            <person name="Brasileiro-Vidal A.C."/>
            <person name="Benko-Iseppon A.M."/>
        </authorList>
    </citation>
    <scope>NUCLEOTIDE SEQUENCE [LARGE SCALE GENOMIC DNA]</scope>
    <source>
        <tissue evidence="2">Leaves</tissue>
    </source>
</reference>
<organism evidence="2 3">
    <name type="scientific">Stylosanthes scabra</name>
    <dbReference type="NCBI Taxonomy" id="79078"/>
    <lineage>
        <taxon>Eukaryota</taxon>
        <taxon>Viridiplantae</taxon>
        <taxon>Streptophyta</taxon>
        <taxon>Embryophyta</taxon>
        <taxon>Tracheophyta</taxon>
        <taxon>Spermatophyta</taxon>
        <taxon>Magnoliopsida</taxon>
        <taxon>eudicotyledons</taxon>
        <taxon>Gunneridae</taxon>
        <taxon>Pentapetalae</taxon>
        <taxon>rosids</taxon>
        <taxon>fabids</taxon>
        <taxon>Fabales</taxon>
        <taxon>Fabaceae</taxon>
        <taxon>Papilionoideae</taxon>
        <taxon>50 kb inversion clade</taxon>
        <taxon>dalbergioids sensu lato</taxon>
        <taxon>Dalbergieae</taxon>
        <taxon>Pterocarpus clade</taxon>
        <taxon>Stylosanthes</taxon>
    </lineage>
</organism>
<proteinExistence type="predicted"/>
<dbReference type="EMBL" id="JASCZI010000965">
    <property type="protein sequence ID" value="MED6113948.1"/>
    <property type="molecule type" value="Genomic_DNA"/>
</dbReference>
<protein>
    <submittedName>
        <fullName evidence="2">Uncharacterized protein</fullName>
    </submittedName>
</protein>
<comment type="caution">
    <text evidence="2">The sequence shown here is derived from an EMBL/GenBank/DDBJ whole genome shotgun (WGS) entry which is preliminary data.</text>
</comment>
<feature type="transmembrane region" description="Helical" evidence="1">
    <location>
        <begin position="12"/>
        <end position="32"/>
    </location>
</feature>
<dbReference type="PANTHER" id="PTHR36015:SF6">
    <property type="entry name" value="HOLLIDAY JUNCTION RESOLVASE MOC1, CHLOROPLASTIC-RELATED"/>
    <property type="match status" value="1"/>
</dbReference>
<evidence type="ECO:0000256" key="1">
    <source>
        <dbReference type="SAM" id="Phobius"/>
    </source>
</evidence>
<accession>A0ABU6QQ58</accession>
<keyword evidence="3" id="KW-1185">Reference proteome</keyword>
<keyword evidence="1" id="KW-1133">Transmembrane helix</keyword>
<keyword evidence="1" id="KW-0812">Transmembrane</keyword>
<name>A0ABU6QQ58_9FABA</name>